<evidence type="ECO:0000256" key="2">
    <source>
        <dbReference type="ARBA" id="ARBA00022771"/>
    </source>
</evidence>
<dbReference type="SUPFAM" id="SSF57667">
    <property type="entry name" value="beta-beta-alpha zinc fingers"/>
    <property type="match status" value="1"/>
</dbReference>
<evidence type="ECO:0000256" key="1">
    <source>
        <dbReference type="ARBA" id="ARBA00022723"/>
    </source>
</evidence>
<dbReference type="Proteomes" id="UP001562425">
    <property type="component" value="Unassembled WGS sequence"/>
</dbReference>
<evidence type="ECO:0000313" key="6">
    <source>
        <dbReference type="EMBL" id="KAL1378729.1"/>
    </source>
</evidence>
<feature type="region of interest" description="Disordered" evidence="4">
    <location>
        <begin position="395"/>
        <end position="417"/>
    </location>
</feature>
<keyword evidence="2" id="KW-0863">Zinc-finger</keyword>
<feature type="compositionally biased region" description="Basic residues" evidence="4">
    <location>
        <begin position="213"/>
        <end position="230"/>
    </location>
</feature>
<evidence type="ECO:0000256" key="4">
    <source>
        <dbReference type="SAM" id="MobiDB-lite"/>
    </source>
</evidence>
<accession>A0ABD1CSH5</accession>
<dbReference type="AlphaFoldDB" id="A0ABD1CSH5"/>
<evidence type="ECO:0000259" key="5">
    <source>
        <dbReference type="PROSITE" id="PS51800"/>
    </source>
</evidence>
<keyword evidence="3" id="KW-0862">Zinc</keyword>
<dbReference type="PROSITE" id="PS51800">
    <property type="entry name" value="ZF_CHHC_U11_48K"/>
    <property type="match status" value="2"/>
</dbReference>
<gene>
    <name evidence="6" type="ORF">pipiens_015391</name>
</gene>
<feature type="domain" description="CHHC U11-48K-type" evidence="5">
    <location>
        <begin position="43"/>
        <end position="70"/>
    </location>
</feature>
<evidence type="ECO:0000256" key="3">
    <source>
        <dbReference type="ARBA" id="ARBA00022833"/>
    </source>
</evidence>
<comment type="caution">
    <text evidence="6">The sequence shown here is derived from an EMBL/GenBank/DDBJ whole genome shotgun (WGS) entry which is preliminary data.</text>
</comment>
<feature type="compositionally biased region" description="Low complexity" evidence="4">
    <location>
        <begin position="261"/>
        <end position="275"/>
    </location>
</feature>
<name>A0ABD1CSH5_CULPP</name>
<dbReference type="GO" id="GO:0008270">
    <property type="term" value="F:zinc ion binding"/>
    <property type="evidence" value="ECO:0007669"/>
    <property type="project" value="UniProtKB-KW"/>
</dbReference>
<keyword evidence="7" id="KW-1185">Reference proteome</keyword>
<feature type="compositionally biased region" description="Basic residues" evidence="4">
    <location>
        <begin position="292"/>
        <end position="328"/>
    </location>
</feature>
<dbReference type="InterPro" id="IPR036236">
    <property type="entry name" value="Znf_C2H2_sf"/>
</dbReference>
<dbReference type="EMBL" id="JBEHCU010010134">
    <property type="protein sequence ID" value="KAL1378729.1"/>
    <property type="molecule type" value="Genomic_DNA"/>
</dbReference>
<sequence>MGSFRNNNKARRKRQEAFGSLWAQRNYNFERKKMATPAGFKTLLECPYNKAHRVQATAMARHLFKCRKMHPNMEFATCPFNHAHRVPEPELKMHTAQCEDRANFDMYKYCITTAAATHTSTEAQEPELIFNTEDPINARPVQEDEEECWDDLRVPAYNPAEYCEKAKIIRKATLMTPAEKRAFYEKENERHKILDVKIKREQGIESDSDSERRRRKRSRSRSPVRPSRRRSPSDSGRRRRSRSNSRFRRSPSPVRPRRRSPSISPPAARARNSRSNSRKSRSTTPVRDRFRQRSRSRSRSRSAGRFRRHRPSSRSRSRSAERFRRRRPSPFVERRSRYEDYIRVDREKLVTERATAEAPRYGARYHLYDTYDRPSVSYGSASSRYDAYARLRDSYRDRRPARRDSDDEQVYRRDFRD</sequence>
<protein>
    <recommendedName>
        <fullName evidence="5">CHHC U11-48K-type domain-containing protein</fullName>
    </recommendedName>
</protein>
<dbReference type="InterPro" id="IPR022776">
    <property type="entry name" value="TRM13/UPF0224_CHHC_Znf_dom"/>
</dbReference>
<feature type="compositionally biased region" description="Basic residues" evidence="4">
    <location>
        <begin position="237"/>
        <end position="260"/>
    </location>
</feature>
<organism evidence="6 7">
    <name type="scientific">Culex pipiens pipiens</name>
    <name type="common">Northern house mosquito</name>
    <dbReference type="NCBI Taxonomy" id="38569"/>
    <lineage>
        <taxon>Eukaryota</taxon>
        <taxon>Metazoa</taxon>
        <taxon>Ecdysozoa</taxon>
        <taxon>Arthropoda</taxon>
        <taxon>Hexapoda</taxon>
        <taxon>Insecta</taxon>
        <taxon>Pterygota</taxon>
        <taxon>Neoptera</taxon>
        <taxon>Endopterygota</taxon>
        <taxon>Diptera</taxon>
        <taxon>Nematocera</taxon>
        <taxon>Culicoidea</taxon>
        <taxon>Culicidae</taxon>
        <taxon>Culicinae</taxon>
        <taxon>Culicini</taxon>
        <taxon>Culex</taxon>
        <taxon>Culex</taxon>
    </lineage>
</organism>
<feature type="region of interest" description="Disordered" evidence="4">
    <location>
        <begin position="203"/>
        <end position="329"/>
    </location>
</feature>
<evidence type="ECO:0000313" key="7">
    <source>
        <dbReference type="Proteomes" id="UP001562425"/>
    </source>
</evidence>
<feature type="domain" description="CHHC U11-48K-type" evidence="5">
    <location>
        <begin position="75"/>
        <end position="102"/>
    </location>
</feature>
<reference evidence="6 7" key="1">
    <citation type="submission" date="2024-05" db="EMBL/GenBank/DDBJ databases">
        <title>Culex pipiens pipiens assembly and annotation.</title>
        <authorList>
            <person name="Alout H."/>
            <person name="Durand T."/>
        </authorList>
    </citation>
    <scope>NUCLEOTIDE SEQUENCE [LARGE SCALE GENOMIC DNA]</scope>
    <source>
        <strain evidence="6">HA-2024</strain>
        <tissue evidence="6">Whole body</tissue>
    </source>
</reference>
<keyword evidence="1" id="KW-0479">Metal-binding</keyword>
<proteinExistence type="predicted"/>
<dbReference type="Pfam" id="PF05253">
    <property type="entry name" value="zf-U11-48K"/>
    <property type="match status" value="2"/>
</dbReference>